<dbReference type="Proteomes" id="UP000604825">
    <property type="component" value="Unassembled WGS sequence"/>
</dbReference>
<evidence type="ECO:0000256" key="2">
    <source>
        <dbReference type="ARBA" id="ARBA00023013"/>
    </source>
</evidence>
<comment type="caution">
    <text evidence="5">The sequence shown here is derived from an EMBL/GenBank/DDBJ whole genome shotgun (WGS) entry which is preliminary data.</text>
</comment>
<dbReference type="InterPro" id="IPR044275">
    <property type="entry name" value="KRP"/>
</dbReference>
<keyword evidence="6" id="KW-1185">Reference proteome</keyword>
<dbReference type="PANTHER" id="PTHR46776">
    <property type="entry name" value="CYCLIN-DEPENDENT KINASE INHIBITOR 4-RELATED"/>
    <property type="match status" value="1"/>
</dbReference>
<reference evidence="5" key="1">
    <citation type="submission" date="2020-10" db="EMBL/GenBank/DDBJ databases">
        <authorList>
            <person name="Han B."/>
            <person name="Lu T."/>
            <person name="Zhao Q."/>
            <person name="Huang X."/>
            <person name="Zhao Y."/>
        </authorList>
    </citation>
    <scope>NUCLEOTIDE SEQUENCE</scope>
</reference>
<gene>
    <name evidence="5" type="ORF">NCGR_LOCUS63932</name>
</gene>
<dbReference type="Gene3D" id="4.10.365.10">
    <property type="entry name" value="p27"/>
    <property type="match status" value="1"/>
</dbReference>
<evidence type="ECO:0000259" key="4">
    <source>
        <dbReference type="Pfam" id="PF02234"/>
    </source>
</evidence>
<comment type="similarity">
    <text evidence="1">Belongs to the CDI family. ICK/KRP subfamily.</text>
</comment>
<dbReference type="GO" id="GO:0004861">
    <property type="term" value="F:cyclin-dependent protein serine/threonine kinase inhibitor activity"/>
    <property type="evidence" value="ECO:0007669"/>
    <property type="project" value="InterPro"/>
</dbReference>
<sequence>MGKYMRKRSVGRTPAVELGVRTRARSAAVANAAAAGAAAEALAPKRPRKQATARAEAEAEAAVRGNGGGASPGCCYLQLRSRRLFMSAGDVQCPVPPLPAVAVQRSVPSGEPMVEVAGMCSSTASSVDVVLAMAPARETSGGEAEEAHEDCECDVESVVSDSAGCGRERRETTPSSRPPVDLSDEEWSQATDDDPKRHLGRTALATTATTTAVACRRARMPPTGEIEEFFGAAEKAQAERFAAKYNFDVERGLPLGAGRYEWTPVASG</sequence>
<feature type="region of interest" description="Disordered" evidence="3">
    <location>
        <begin position="162"/>
        <end position="205"/>
    </location>
</feature>
<evidence type="ECO:0000313" key="5">
    <source>
        <dbReference type="EMBL" id="CAD6339834.1"/>
    </source>
</evidence>
<dbReference type="GO" id="GO:0051726">
    <property type="term" value="P:regulation of cell cycle"/>
    <property type="evidence" value="ECO:0007669"/>
    <property type="project" value="InterPro"/>
</dbReference>
<dbReference type="InterPro" id="IPR044898">
    <property type="entry name" value="CDI_dom_sf"/>
</dbReference>
<dbReference type="EMBL" id="CAJGYO010000019">
    <property type="protein sequence ID" value="CAD6339834.1"/>
    <property type="molecule type" value="Genomic_DNA"/>
</dbReference>
<organism evidence="5 6">
    <name type="scientific">Miscanthus lutarioriparius</name>
    <dbReference type="NCBI Taxonomy" id="422564"/>
    <lineage>
        <taxon>Eukaryota</taxon>
        <taxon>Viridiplantae</taxon>
        <taxon>Streptophyta</taxon>
        <taxon>Embryophyta</taxon>
        <taxon>Tracheophyta</taxon>
        <taxon>Spermatophyta</taxon>
        <taxon>Magnoliopsida</taxon>
        <taxon>Liliopsida</taxon>
        <taxon>Poales</taxon>
        <taxon>Poaceae</taxon>
        <taxon>PACMAD clade</taxon>
        <taxon>Panicoideae</taxon>
        <taxon>Andropogonodae</taxon>
        <taxon>Andropogoneae</taxon>
        <taxon>Saccharinae</taxon>
        <taxon>Miscanthus</taxon>
    </lineage>
</organism>
<feature type="domain" description="Cyclin-dependent kinase inhibitor" evidence="4">
    <location>
        <begin position="221"/>
        <end position="265"/>
    </location>
</feature>
<keyword evidence="2" id="KW-0649">Protein kinase inhibitor</keyword>
<name>A0A811SCA1_9POAL</name>
<evidence type="ECO:0000256" key="3">
    <source>
        <dbReference type="SAM" id="MobiDB-lite"/>
    </source>
</evidence>
<dbReference type="InterPro" id="IPR003175">
    <property type="entry name" value="CDI_dom"/>
</dbReference>
<dbReference type="AlphaFoldDB" id="A0A811SCA1"/>
<proteinExistence type="inferred from homology"/>
<dbReference type="Pfam" id="PF02234">
    <property type="entry name" value="CDI"/>
    <property type="match status" value="1"/>
</dbReference>
<feature type="region of interest" description="Disordered" evidence="3">
    <location>
        <begin position="41"/>
        <end position="68"/>
    </location>
</feature>
<evidence type="ECO:0000313" key="6">
    <source>
        <dbReference type="Proteomes" id="UP000604825"/>
    </source>
</evidence>
<accession>A0A811SCA1</accession>
<dbReference type="OrthoDB" id="695210at2759"/>
<evidence type="ECO:0000256" key="1">
    <source>
        <dbReference type="ARBA" id="ARBA00010274"/>
    </source>
</evidence>
<dbReference type="GO" id="GO:0005634">
    <property type="term" value="C:nucleus"/>
    <property type="evidence" value="ECO:0007669"/>
    <property type="project" value="InterPro"/>
</dbReference>
<protein>
    <recommendedName>
        <fullName evidence="4">Cyclin-dependent kinase inhibitor domain-containing protein</fullName>
    </recommendedName>
</protein>